<gene>
    <name evidence="1" type="ORF">Premu_2092</name>
</gene>
<evidence type="ECO:0000313" key="2">
    <source>
        <dbReference type="Proteomes" id="UP000002772"/>
    </source>
</evidence>
<dbReference type="Proteomes" id="UP000002772">
    <property type="component" value="Unassembled WGS sequence"/>
</dbReference>
<dbReference type="STRING" id="688246.Premu_2092"/>
<dbReference type="RefSeq" id="WP_007575076.1">
    <property type="nucleotide sequence ID" value="NZ_BPTS01000002.1"/>
</dbReference>
<organism evidence="1 2">
    <name type="scientific">Hallella multisaccharivorax DSM 17128</name>
    <dbReference type="NCBI Taxonomy" id="688246"/>
    <lineage>
        <taxon>Bacteria</taxon>
        <taxon>Pseudomonadati</taxon>
        <taxon>Bacteroidota</taxon>
        <taxon>Bacteroidia</taxon>
        <taxon>Bacteroidales</taxon>
        <taxon>Prevotellaceae</taxon>
        <taxon>Hallella</taxon>
    </lineage>
</organism>
<name>F8N7M6_9BACT</name>
<sequence>MKLTGKITKVLPIRTGMSKKGSTWAAQQYVLDAGNDGSVLLEAFGQKEIDSFGITEGETLSITFIPKVVESGDRFFGKNSITGVERPESESIME</sequence>
<dbReference type="EMBL" id="GL945017">
    <property type="protein sequence ID" value="EGN57486.1"/>
    <property type="molecule type" value="Genomic_DNA"/>
</dbReference>
<dbReference type="HOGENOM" id="CLU_2397176_0_0_10"/>
<reference evidence="2" key="1">
    <citation type="journal article" date="2011" name="Stand. Genomic Sci.">
        <title>Non-contiguous finished genome sequence of the opportunistic oral pathogen Prevotella multisaccharivorax type strain (PPPA20).</title>
        <authorList>
            <person name="Pati A."/>
            <person name="Gronow S."/>
            <person name="Lu M."/>
            <person name="Lapidus A."/>
            <person name="Nolan M."/>
            <person name="Lucas S."/>
            <person name="Hammon N."/>
            <person name="Deshpande S."/>
            <person name="Cheng J.F."/>
            <person name="Tapia R."/>
            <person name="Han C."/>
            <person name="Goodwin L."/>
            <person name="Pitluck S."/>
            <person name="Liolios K."/>
            <person name="Pagani I."/>
            <person name="Mavromatis K."/>
            <person name="Mikhailova N."/>
            <person name="Huntemann M."/>
            <person name="Chen A."/>
            <person name="Palaniappan K."/>
            <person name="Land M."/>
            <person name="Hauser L."/>
            <person name="Detter J.C."/>
            <person name="Brambilla E.M."/>
            <person name="Rohde M."/>
            <person name="Goker M."/>
            <person name="Woyke T."/>
            <person name="Bristow J."/>
            <person name="Eisen J.A."/>
            <person name="Markowitz V."/>
            <person name="Hugenholtz P."/>
            <person name="Kyrpides N.C."/>
            <person name="Klenk H.P."/>
            <person name="Ivanova N."/>
        </authorList>
    </citation>
    <scope>NUCLEOTIDE SEQUENCE [LARGE SCALE GENOMIC DNA]</scope>
    <source>
        <strain evidence="2">DSM 17128</strain>
    </source>
</reference>
<dbReference type="AlphaFoldDB" id="F8N7M6"/>
<keyword evidence="2" id="KW-1185">Reference proteome</keyword>
<proteinExistence type="predicted"/>
<protein>
    <submittedName>
        <fullName evidence="1">Uncharacterized protein</fullName>
    </submittedName>
</protein>
<evidence type="ECO:0000313" key="1">
    <source>
        <dbReference type="EMBL" id="EGN57486.1"/>
    </source>
</evidence>
<dbReference type="OrthoDB" id="598142at2"/>
<accession>F8N7M6</accession>